<dbReference type="PANTHER" id="PTHR11461:SF211">
    <property type="entry name" value="GH10112P-RELATED"/>
    <property type="match status" value="1"/>
</dbReference>
<dbReference type="PANTHER" id="PTHR11461">
    <property type="entry name" value="SERINE PROTEASE INHIBITOR, SERPIN"/>
    <property type="match status" value="1"/>
</dbReference>
<sequence>HKAYVSVNEEGTEAAAATGVSMVLSLPSMMTIDRPFIFLIRDIETGTILFVGRVMDPSGN</sequence>
<dbReference type="SUPFAM" id="SSF56574">
    <property type="entry name" value="Serpins"/>
    <property type="match status" value="1"/>
</dbReference>
<gene>
    <name evidence="2" type="ORF">S06H3_56030</name>
</gene>
<dbReference type="FunFam" id="2.10.310.10:FF:000001">
    <property type="entry name" value="Serpin family A member 1"/>
    <property type="match status" value="1"/>
</dbReference>
<dbReference type="PROSITE" id="PS00284">
    <property type="entry name" value="SERPIN"/>
    <property type="match status" value="1"/>
</dbReference>
<dbReference type="AlphaFoldDB" id="X1Q411"/>
<comment type="caution">
    <text evidence="2">The sequence shown here is derived from an EMBL/GenBank/DDBJ whole genome shotgun (WGS) entry which is preliminary data.</text>
</comment>
<dbReference type="InterPro" id="IPR023795">
    <property type="entry name" value="Serpin_CS"/>
</dbReference>
<reference evidence="2" key="1">
    <citation type="journal article" date="2014" name="Front. Microbiol.">
        <title>High frequency of phylogenetically diverse reductive dehalogenase-homologous genes in deep subseafloor sedimentary metagenomes.</title>
        <authorList>
            <person name="Kawai M."/>
            <person name="Futagami T."/>
            <person name="Toyoda A."/>
            <person name="Takaki Y."/>
            <person name="Nishi S."/>
            <person name="Hori S."/>
            <person name="Arai W."/>
            <person name="Tsubouchi T."/>
            <person name="Morono Y."/>
            <person name="Uchiyama I."/>
            <person name="Ito T."/>
            <person name="Fujiyama A."/>
            <person name="Inagaki F."/>
            <person name="Takami H."/>
        </authorList>
    </citation>
    <scope>NUCLEOTIDE SEQUENCE</scope>
    <source>
        <strain evidence="2">Expedition CK06-06</strain>
    </source>
</reference>
<evidence type="ECO:0000313" key="2">
    <source>
        <dbReference type="EMBL" id="GAI49476.1"/>
    </source>
</evidence>
<protein>
    <recommendedName>
        <fullName evidence="1">Serpin domain-containing protein</fullName>
    </recommendedName>
</protein>
<feature type="domain" description="Serpin" evidence="1">
    <location>
        <begin position="1"/>
        <end position="57"/>
    </location>
</feature>
<dbReference type="EMBL" id="BARV01036000">
    <property type="protein sequence ID" value="GAI49476.1"/>
    <property type="molecule type" value="Genomic_DNA"/>
</dbReference>
<dbReference type="InterPro" id="IPR000215">
    <property type="entry name" value="Serpin_fam"/>
</dbReference>
<evidence type="ECO:0000259" key="1">
    <source>
        <dbReference type="Pfam" id="PF00079"/>
    </source>
</evidence>
<dbReference type="GO" id="GO:0005615">
    <property type="term" value="C:extracellular space"/>
    <property type="evidence" value="ECO:0007669"/>
    <property type="project" value="InterPro"/>
</dbReference>
<dbReference type="Gene3D" id="2.10.310.10">
    <property type="entry name" value="Serpins superfamily"/>
    <property type="match status" value="1"/>
</dbReference>
<accession>X1Q411</accession>
<name>X1Q411_9ZZZZ</name>
<dbReference type="InterPro" id="IPR023796">
    <property type="entry name" value="Serpin_dom"/>
</dbReference>
<organism evidence="2">
    <name type="scientific">marine sediment metagenome</name>
    <dbReference type="NCBI Taxonomy" id="412755"/>
    <lineage>
        <taxon>unclassified sequences</taxon>
        <taxon>metagenomes</taxon>
        <taxon>ecological metagenomes</taxon>
    </lineage>
</organism>
<dbReference type="Gene3D" id="6.20.40.10">
    <property type="match status" value="1"/>
</dbReference>
<proteinExistence type="predicted"/>
<dbReference type="Pfam" id="PF00079">
    <property type="entry name" value="Serpin"/>
    <property type="match status" value="1"/>
</dbReference>
<dbReference type="GO" id="GO:0004867">
    <property type="term" value="F:serine-type endopeptidase inhibitor activity"/>
    <property type="evidence" value="ECO:0007669"/>
    <property type="project" value="InterPro"/>
</dbReference>
<feature type="non-terminal residue" evidence="2">
    <location>
        <position position="1"/>
    </location>
</feature>
<dbReference type="InterPro" id="IPR036186">
    <property type="entry name" value="Serpin_sf"/>
</dbReference>